<gene>
    <name evidence="4" type="ORF">OSB04_027551</name>
</gene>
<keyword evidence="1" id="KW-0863">Zinc-finger</keyword>
<dbReference type="SMART" id="SM00343">
    <property type="entry name" value="ZnF_C2HC"/>
    <property type="match status" value="1"/>
</dbReference>
<accession>A0AA38SRJ5</accession>
<dbReference type="EMBL" id="JARYMX010000007">
    <property type="protein sequence ID" value="KAJ9541045.1"/>
    <property type="molecule type" value="Genomic_DNA"/>
</dbReference>
<dbReference type="Proteomes" id="UP001172457">
    <property type="component" value="Chromosome 7"/>
</dbReference>
<protein>
    <recommendedName>
        <fullName evidence="3">CCHC-type domain-containing protein</fullName>
    </recommendedName>
</protein>
<dbReference type="PROSITE" id="PS50158">
    <property type="entry name" value="ZF_CCHC"/>
    <property type="match status" value="1"/>
</dbReference>
<keyword evidence="1" id="KW-0862">Zinc</keyword>
<dbReference type="AlphaFoldDB" id="A0AA38SRJ5"/>
<dbReference type="PANTHER" id="PTHR34482">
    <property type="entry name" value="DNA DAMAGE-INDUCIBLE PROTEIN 1-LIKE"/>
    <property type="match status" value="1"/>
</dbReference>
<dbReference type="GO" id="GO:0003676">
    <property type="term" value="F:nucleic acid binding"/>
    <property type="evidence" value="ECO:0007669"/>
    <property type="project" value="InterPro"/>
</dbReference>
<evidence type="ECO:0000313" key="5">
    <source>
        <dbReference type="Proteomes" id="UP001172457"/>
    </source>
</evidence>
<dbReference type="Pfam" id="PF00098">
    <property type="entry name" value="zf-CCHC"/>
    <property type="match status" value="1"/>
</dbReference>
<dbReference type="InterPro" id="IPR001878">
    <property type="entry name" value="Znf_CCHC"/>
</dbReference>
<feature type="region of interest" description="Disordered" evidence="2">
    <location>
        <begin position="461"/>
        <end position="486"/>
    </location>
</feature>
<dbReference type="PANTHER" id="PTHR34482:SF56">
    <property type="entry name" value="RETROTRANSPOSON GAG DOMAIN, ASPARTIC PEPTIDASE DOMAIN PROTEIN-RELATED"/>
    <property type="match status" value="1"/>
</dbReference>
<sequence length="486" mass="53899">MPPRRIPAITGGPGGNQTGPENETNPPPRGQPHPDVMATIHQAVSEMLPGIIAQTVEALRQTGEDPNPPPGLEIRGRGTTTGGELVDIHQWLERFHKQKPRTFTSAITPVEVEDWISHLEKIFRVLGCSDRVRVELAAYKLEDDANRWWQAWKQSYGGDIEYATLRQKEDESVSEYVARFLRLASFAGSMAGTVENQVNKFKWTLNSKFRPKLINQQFSSVAQVADAARNIERERLDAILSRGDGGKKRSRDMFQGSSGGKGSIRTGQWKPADFKPQVSSQGTSSKGSSNTVSQPRCKDCGFKHRPGPCLRMIGACYNCGQRGHLARDCKQGPKDNAKDKEKQSTSGGRVFALSADKSTAAHNPQNEIQPIKCNYLMKPLLKILKQLFLKPPNRTEPLGRSELQAKPFPLTFPEEPATKKGNPQTGKLESLVSTNHKHMNSISQTTTQMRTRHAITNVLTNRNTPFHGDTFTSTTSPTLNSKSDLR</sequence>
<feature type="compositionally biased region" description="Low complexity" evidence="2">
    <location>
        <begin position="279"/>
        <end position="289"/>
    </location>
</feature>
<reference evidence="4" key="1">
    <citation type="submission" date="2023-03" db="EMBL/GenBank/DDBJ databases">
        <title>Chromosome-scale reference genome and RAD-based genetic map of yellow starthistle (Centaurea solstitialis) reveal putative structural variation and QTLs associated with invader traits.</title>
        <authorList>
            <person name="Reatini B."/>
            <person name="Cang F.A."/>
            <person name="Jiang Q."/>
            <person name="Mckibben M.T.W."/>
            <person name="Barker M.S."/>
            <person name="Rieseberg L.H."/>
            <person name="Dlugosch K.M."/>
        </authorList>
    </citation>
    <scope>NUCLEOTIDE SEQUENCE</scope>
    <source>
        <strain evidence="4">CAN-66</strain>
        <tissue evidence="4">Leaf</tissue>
    </source>
</reference>
<name>A0AA38SRJ5_9ASTR</name>
<keyword evidence="1" id="KW-0479">Metal-binding</keyword>
<feature type="region of interest" description="Disordered" evidence="2">
    <location>
        <begin position="242"/>
        <end position="297"/>
    </location>
</feature>
<organism evidence="4 5">
    <name type="scientific">Centaurea solstitialis</name>
    <name type="common">yellow star-thistle</name>
    <dbReference type="NCBI Taxonomy" id="347529"/>
    <lineage>
        <taxon>Eukaryota</taxon>
        <taxon>Viridiplantae</taxon>
        <taxon>Streptophyta</taxon>
        <taxon>Embryophyta</taxon>
        <taxon>Tracheophyta</taxon>
        <taxon>Spermatophyta</taxon>
        <taxon>Magnoliopsida</taxon>
        <taxon>eudicotyledons</taxon>
        <taxon>Gunneridae</taxon>
        <taxon>Pentapetalae</taxon>
        <taxon>asterids</taxon>
        <taxon>campanulids</taxon>
        <taxon>Asterales</taxon>
        <taxon>Asteraceae</taxon>
        <taxon>Carduoideae</taxon>
        <taxon>Cardueae</taxon>
        <taxon>Centaureinae</taxon>
        <taxon>Centaurea</taxon>
    </lineage>
</organism>
<evidence type="ECO:0000313" key="4">
    <source>
        <dbReference type="EMBL" id="KAJ9541045.1"/>
    </source>
</evidence>
<feature type="domain" description="CCHC-type" evidence="3">
    <location>
        <begin position="316"/>
        <end position="331"/>
    </location>
</feature>
<evidence type="ECO:0000256" key="2">
    <source>
        <dbReference type="SAM" id="MobiDB-lite"/>
    </source>
</evidence>
<evidence type="ECO:0000256" key="1">
    <source>
        <dbReference type="PROSITE-ProRule" id="PRU00047"/>
    </source>
</evidence>
<keyword evidence="5" id="KW-1185">Reference proteome</keyword>
<feature type="compositionally biased region" description="Basic and acidic residues" evidence="2">
    <location>
        <begin position="327"/>
        <end position="343"/>
    </location>
</feature>
<proteinExistence type="predicted"/>
<feature type="region of interest" description="Disordered" evidence="2">
    <location>
        <begin position="1"/>
        <end position="35"/>
    </location>
</feature>
<dbReference type="Gene3D" id="4.10.60.10">
    <property type="entry name" value="Zinc finger, CCHC-type"/>
    <property type="match status" value="1"/>
</dbReference>
<comment type="caution">
    <text evidence="4">The sequence shown here is derived from an EMBL/GenBank/DDBJ whole genome shotgun (WGS) entry which is preliminary data.</text>
</comment>
<dbReference type="InterPro" id="IPR036875">
    <property type="entry name" value="Znf_CCHC_sf"/>
</dbReference>
<dbReference type="GO" id="GO:0008270">
    <property type="term" value="F:zinc ion binding"/>
    <property type="evidence" value="ECO:0007669"/>
    <property type="project" value="UniProtKB-KW"/>
</dbReference>
<feature type="region of interest" description="Disordered" evidence="2">
    <location>
        <begin position="327"/>
        <end position="349"/>
    </location>
</feature>
<dbReference type="SUPFAM" id="SSF57756">
    <property type="entry name" value="Retrovirus zinc finger-like domains"/>
    <property type="match status" value="1"/>
</dbReference>
<evidence type="ECO:0000259" key="3">
    <source>
        <dbReference type="PROSITE" id="PS50158"/>
    </source>
</evidence>